<evidence type="ECO:0000256" key="1">
    <source>
        <dbReference type="SAM" id="Phobius"/>
    </source>
</evidence>
<evidence type="ECO:0000313" key="4">
    <source>
        <dbReference type="Proteomes" id="UP000624419"/>
    </source>
</evidence>
<protein>
    <submittedName>
        <fullName evidence="3">HPP family protein</fullName>
    </submittedName>
</protein>
<dbReference type="Proteomes" id="UP000624419">
    <property type="component" value="Unassembled WGS sequence"/>
</dbReference>
<dbReference type="PANTHER" id="PTHR33741:SF5">
    <property type="entry name" value="TRANSMEMBRANE PROTEIN DDB_G0269096-RELATED"/>
    <property type="match status" value="1"/>
</dbReference>
<gene>
    <name evidence="3" type="ORF">HHX48_17820</name>
</gene>
<keyword evidence="1" id="KW-1133">Transmembrane helix</keyword>
<feature type="transmembrane region" description="Helical" evidence="1">
    <location>
        <begin position="96"/>
        <end position="114"/>
    </location>
</feature>
<evidence type="ECO:0000259" key="2">
    <source>
        <dbReference type="Pfam" id="PF04982"/>
    </source>
</evidence>
<dbReference type="PANTHER" id="PTHR33741">
    <property type="entry name" value="TRANSMEMBRANE PROTEIN DDB_G0269096-RELATED"/>
    <property type="match status" value="1"/>
</dbReference>
<feature type="transmembrane region" description="Helical" evidence="1">
    <location>
        <begin position="21"/>
        <end position="42"/>
    </location>
</feature>
<organism evidence="3 4">
    <name type="scientific">Salinimonas profundi</name>
    <dbReference type="NCBI Taxonomy" id="2729140"/>
    <lineage>
        <taxon>Bacteria</taxon>
        <taxon>Pseudomonadati</taxon>
        <taxon>Pseudomonadota</taxon>
        <taxon>Gammaproteobacteria</taxon>
        <taxon>Alteromonadales</taxon>
        <taxon>Alteromonadaceae</taxon>
        <taxon>Alteromonas/Salinimonas group</taxon>
        <taxon>Salinimonas</taxon>
    </lineage>
</organism>
<reference evidence="3 4" key="1">
    <citation type="submission" date="2020-04" db="EMBL/GenBank/DDBJ databases">
        <title>Salinimonas sp. HHU 13199.</title>
        <authorList>
            <person name="Cui X."/>
            <person name="Zhang D."/>
        </authorList>
    </citation>
    <scope>NUCLEOTIDE SEQUENCE [LARGE SCALE GENOMIC DNA]</scope>
    <source>
        <strain evidence="3 4">HHU 13199</strain>
    </source>
</reference>
<comment type="caution">
    <text evidence="3">The sequence shown here is derived from an EMBL/GenBank/DDBJ whole genome shotgun (WGS) entry which is preliminary data.</text>
</comment>
<evidence type="ECO:0000313" key="3">
    <source>
        <dbReference type="EMBL" id="MBD3587600.1"/>
    </source>
</evidence>
<keyword evidence="1" id="KW-0812">Transmembrane</keyword>
<dbReference type="RefSeq" id="WP_191026650.1">
    <property type="nucleotide sequence ID" value="NZ_JABBXD010000017.1"/>
</dbReference>
<name>A0ABR8LTV8_9ALTE</name>
<feature type="domain" description="HPP transmembrane region" evidence="2">
    <location>
        <begin position="16"/>
        <end position="171"/>
    </location>
</feature>
<proteinExistence type="predicted"/>
<keyword evidence="4" id="KW-1185">Reference proteome</keyword>
<dbReference type="Pfam" id="PF04982">
    <property type="entry name" value="TM_HPP"/>
    <property type="match status" value="1"/>
</dbReference>
<accession>A0ABR8LTV8</accession>
<sequence>MLKAVFHFLGSQNSVVTSEKLVATLGGMLAIFCCFYTTTWILGTEGSAAILPSMGASTVLLFAVPHGQLSTPWALFAGNLLSAVVGVTSAQFIENIFVAAPVAVAGSILVMHITRSLHPPGGATALAAVIGGPVIEQLGYGYIITPTLINCSILFAVAMIFNNFFEWRRYPQSLMRYKTIGYHPDTRRIKMRHIHEAIKRSDLVIDASDIQLKHIIDLADAVLHEELIAGFELEIGAFYTNNKSGRLWSVRQVIDEKAHKNRYQHMLIYRVAEGSGKGQSGYCTYQEFAEWAKEKMACSKNDNFHDR</sequence>
<dbReference type="InterPro" id="IPR058581">
    <property type="entry name" value="TM_HPP"/>
</dbReference>
<feature type="transmembrane region" description="Helical" evidence="1">
    <location>
        <begin position="73"/>
        <end position="90"/>
    </location>
</feature>
<dbReference type="EMBL" id="JABBXD010000017">
    <property type="protein sequence ID" value="MBD3587600.1"/>
    <property type="molecule type" value="Genomic_DNA"/>
</dbReference>
<feature type="transmembrane region" description="Helical" evidence="1">
    <location>
        <begin position="147"/>
        <end position="165"/>
    </location>
</feature>
<dbReference type="InterPro" id="IPR007065">
    <property type="entry name" value="HPP"/>
</dbReference>
<keyword evidence="1" id="KW-0472">Membrane</keyword>